<feature type="disulfide bond" evidence="4">
    <location>
        <begin position="349"/>
        <end position="376"/>
    </location>
</feature>
<evidence type="ECO:0000256" key="4">
    <source>
        <dbReference type="PROSITE-ProRule" id="PRU00302"/>
    </source>
</evidence>
<keyword evidence="2" id="KW-0677">Repeat</keyword>
<dbReference type="Pfam" id="PF00084">
    <property type="entry name" value="Sushi"/>
    <property type="match status" value="7"/>
</dbReference>
<dbReference type="Proteomes" id="UP000749559">
    <property type="component" value="Unassembled WGS sequence"/>
</dbReference>
<dbReference type="EMBL" id="CAIIXF020000012">
    <property type="protein sequence ID" value="CAH1800337.1"/>
    <property type="molecule type" value="Genomic_DNA"/>
</dbReference>
<dbReference type="CDD" id="cd00033">
    <property type="entry name" value="CCP"/>
    <property type="match status" value="7"/>
</dbReference>
<keyword evidence="6" id="KW-1185">Reference proteome</keyword>
<sequence length="575" mass="62829">MDAIFVAVLGSFLIVGDFATSVTAQVDDKCTKSDTQKQFKAMSDHIRKSFGALDTIKKGIESLISSQTNMKSMIQCIEATMREPTKSIKMACIQTGKWKERRLNCTRNKNKCVDLAVPKNARVVAGRLSDNRVGDSMVFECEESYTAFGSKTVRCLKGGRWSDPPVQCKASGQCPDIFPGDTPGLILLTGKPSNNVQNDLVAFTCEPGLVLMGQPRITCMSKAVWTQNTPKCIKMSLTECPALSVPENGYITNGKLSSNTIGDSVTFACDPGYTLDGTPTLTCFKRSTLAPPWLPWNDTDGLVWDMTMPVCRLSNTGDCPDLVLPKYGRLVGSGRLTGNNVGDRIVGACMKQYVREGKRVLECLPDGNWNTDMFKCSEVNVTCSTINLDTNSKLVVLRGQLSGNKKADNIIFGCQSGYAILDKYWMVCQETGKWAQPLPDCKETGCSSSETVLEHGRVEGIIESGRYSDGAKVSYECDTCYQLIGAASRTCLTGLWSPLHPPSCILRTCTGIRSLQHGSIFPNKETVACGTSVTIQCNRGFVIKGENRRSKEIHCETSGWNPRDIPICIPGRSQT</sequence>
<evidence type="ECO:0000313" key="6">
    <source>
        <dbReference type="Proteomes" id="UP000749559"/>
    </source>
</evidence>
<feature type="disulfide bond" evidence="4">
    <location>
        <begin position="141"/>
        <end position="168"/>
    </location>
</feature>
<comment type="caution">
    <text evidence="5">The sequence shown here is derived from an EMBL/GenBank/DDBJ whole genome shotgun (WGS) entry which is preliminary data.</text>
</comment>
<feature type="disulfide bond" evidence="4">
    <location>
        <begin position="240"/>
        <end position="283"/>
    </location>
</feature>
<dbReference type="InterPro" id="IPR035976">
    <property type="entry name" value="Sushi/SCR/CCP_sf"/>
</dbReference>
<feature type="disulfide bond" evidence="4">
    <location>
        <begin position="112"/>
        <end position="155"/>
    </location>
</feature>
<feature type="disulfide bond" evidence="4">
    <location>
        <begin position="414"/>
        <end position="441"/>
    </location>
</feature>
<accession>A0A8J1UWU1</accession>
<evidence type="ECO:0000256" key="3">
    <source>
        <dbReference type="ARBA" id="ARBA00023157"/>
    </source>
</evidence>
<dbReference type="AlphaFoldDB" id="A0A8J1UWU1"/>
<dbReference type="InterPro" id="IPR051277">
    <property type="entry name" value="SEZ6_CSMD_C4BPB_Regulators"/>
</dbReference>
<gene>
    <name evidence="5" type="ORF">OFUS_LOCUS24236</name>
</gene>
<keyword evidence="1" id="KW-0732">Signal</keyword>
<keyword evidence="4" id="KW-0768">Sushi</keyword>
<dbReference type="PANTHER" id="PTHR45656">
    <property type="entry name" value="PROTEIN CBR-CLEC-78"/>
    <property type="match status" value="1"/>
</dbReference>
<dbReference type="SUPFAM" id="SSF57535">
    <property type="entry name" value="Complement control module/SCR domain"/>
    <property type="match status" value="7"/>
</dbReference>
<dbReference type="SMART" id="SM00032">
    <property type="entry name" value="CCP"/>
    <property type="match status" value="7"/>
</dbReference>
<organism evidence="5 6">
    <name type="scientific">Owenia fusiformis</name>
    <name type="common">Polychaete worm</name>
    <dbReference type="NCBI Taxonomy" id="6347"/>
    <lineage>
        <taxon>Eukaryota</taxon>
        <taxon>Metazoa</taxon>
        <taxon>Spiralia</taxon>
        <taxon>Lophotrochozoa</taxon>
        <taxon>Annelida</taxon>
        <taxon>Polychaeta</taxon>
        <taxon>Sedentaria</taxon>
        <taxon>Canalipalpata</taxon>
        <taxon>Sabellida</taxon>
        <taxon>Oweniida</taxon>
        <taxon>Oweniidae</taxon>
        <taxon>Owenia</taxon>
    </lineage>
</organism>
<proteinExistence type="predicted"/>
<evidence type="ECO:0000313" key="5">
    <source>
        <dbReference type="EMBL" id="CAH1800337.1"/>
    </source>
</evidence>
<dbReference type="InterPro" id="IPR000436">
    <property type="entry name" value="Sushi_SCR_CCP_dom"/>
</dbReference>
<reference evidence="5" key="1">
    <citation type="submission" date="2022-03" db="EMBL/GenBank/DDBJ databases">
        <authorList>
            <person name="Martin C."/>
        </authorList>
    </citation>
    <scope>NUCLEOTIDE SEQUENCE</scope>
</reference>
<evidence type="ECO:0000256" key="1">
    <source>
        <dbReference type="ARBA" id="ARBA00022729"/>
    </source>
</evidence>
<dbReference type="Gene3D" id="2.10.70.10">
    <property type="entry name" value="Complement Module, domain 1"/>
    <property type="match status" value="7"/>
</dbReference>
<comment type="caution">
    <text evidence="4">Lacks conserved residue(s) required for the propagation of feature annotation.</text>
</comment>
<feature type="disulfide bond" evidence="4">
    <location>
        <begin position="477"/>
        <end position="504"/>
    </location>
</feature>
<name>A0A8J1UWU1_OWEFU</name>
<protein>
    <submittedName>
        <fullName evidence="5">Uncharacterized protein</fullName>
    </submittedName>
</protein>
<dbReference type="OrthoDB" id="6127264at2759"/>
<dbReference type="PROSITE" id="PS50923">
    <property type="entry name" value="SUSHI"/>
    <property type="match status" value="7"/>
</dbReference>
<dbReference type="PANTHER" id="PTHR45656:SF4">
    <property type="entry name" value="PROTEIN CBR-CLEC-78"/>
    <property type="match status" value="1"/>
</dbReference>
<feature type="disulfide bond" evidence="4">
    <location>
        <begin position="205"/>
        <end position="232"/>
    </location>
</feature>
<evidence type="ECO:0000256" key="2">
    <source>
        <dbReference type="ARBA" id="ARBA00022737"/>
    </source>
</evidence>
<keyword evidence="3 4" id="KW-1015">Disulfide bond</keyword>